<sequence>MLFYIYKNILSGYGSAKIQIFGYIDGIPTSINDNVLKRYFQGKKREQIITSSELNYWITERFCVDKEIYERAIEIFNEKSSNSKSVTHEIE</sequence>
<reference evidence="1 2" key="1">
    <citation type="journal article" date="2015" name="Sci. Rep.">
        <title>The expression and crystallization of Cry65Aa require two C-termini, revealing a novel evolutionary strategy of Bacillus thuringiensis Cry proteins.</title>
        <authorList>
            <person name="Peng D.H."/>
            <person name="Pang C.Y."/>
            <person name="Wu H."/>
            <person name="Huang Q."/>
            <person name="Zheng J.S."/>
            <person name="Sun M."/>
        </authorList>
    </citation>
    <scope>NUCLEOTIDE SEQUENCE [LARGE SCALE GENOMIC DNA]</scope>
    <source>
        <strain evidence="1 2">Sbt003</strain>
    </source>
</reference>
<organism evidence="1 2">
    <name type="scientific">Bacillus thuringiensis Sbt003</name>
    <dbReference type="NCBI Taxonomy" id="1235825"/>
    <lineage>
        <taxon>Bacteria</taxon>
        <taxon>Bacillati</taxon>
        <taxon>Bacillota</taxon>
        <taxon>Bacilli</taxon>
        <taxon>Bacillales</taxon>
        <taxon>Bacillaceae</taxon>
        <taxon>Bacillus</taxon>
        <taxon>Bacillus cereus group</taxon>
    </lineage>
</organism>
<evidence type="ECO:0000313" key="2">
    <source>
        <dbReference type="Proteomes" id="UP000032407"/>
    </source>
</evidence>
<dbReference type="AlphaFoldDB" id="A0A9X0F8Z2"/>
<name>A0A9X0F8Z2_BACTU</name>
<evidence type="ECO:0000313" key="1">
    <source>
        <dbReference type="EMBL" id="KIU74186.1"/>
    </source>
</evidence>
<dbReference type="EMBL" id="AMYJ01000015">
    <property type="protein sequence ID" value="KIU74186.1"/>
    <property type="molecule type" value="Genomic_DNA"/>
</dbReference>
<accession>A0A9X0F8Z2</accession>
<comment type="caution">
    <text evidence="1">The sequence shown here is derived from an EMBL/GenBank/DDBJ whole genome shotgun (WGS) entry which is preliminary data.</text>
</comment>
<gene>
    <name evidence="1" type="ORF">C797_13628</name>
</gene>
<proteinExistence type="predicted"/>
<protein>
    <submittedName>
        <fullName evidence="1">Uncharacterized protein</fullName>
    </submittedName>
</protein>
<dbReference type="Proteomes" id="UP000032407">
    <property type="component" value="Unassembled WGS sequence"/>
</dbReference>